<dbReference type="PANTHER" id="PTHR45138">
    <property type="entry name" value="REGULATORY COMPONENTS OF SENSORY TRANSDUCTION SYSTEM"/>
    <property type="match status" value="1"/>
</dbReference>
<dbReference type="CDD" id="cd01949">
    <property type="entry name" value="GGDEF"/>
    <property type="match status" value="1"/>
</dbReference>
<evidence type="ECO:0000313" key="2">
    <source>
        <dbReference type="EMBL" id="SEH65236.1"/>
    </source>
</evidence>
<dbReference type="InterPro" id="IPR029787">
    <property type="entry name" value="Nucleotide_cyclase"/>
</dbReference>
<gene>
    <name evidence="2" type="ORF">SAMN02910265_01950</name>
</gene>
<evidence type="ECO:0000313" key="3">
    <source>
        <dbReference type="Proteomes" id="UP000183190"/>
    </source>
</evidence>
<accession>A0A1H6JRT9</accession>
<dbReference type="Proteomes" id="UP000183190">
    <property type="component" value="Unassembled WGS sequence"/>
</dbReference>
<dbReference type="InterPro" id="IPR043128">
    <property type="entry name" value="Rev_trsase/Diguanyl_cyclase"/>
</dbReference>
<dbReference type="OrthoDB" id="9801014at2"/>
<feature type="domain" description="GGDEF" evidence="1">
    <location>
        <begin position="342"/>
        <end position="470"/>
    </location>
</feature>
<dbReference type="Gene3D" id="3.30.450.40">
    <property type="match status" value="1"/>
</dbReference>
<dbReference type="SUPFAM" id="SSF55781">
    <property type="entry name" value="GAF domain-like"/>
    <property type="match status" value="1"/>
</dbReference>
<protein>
    <submittedName>
        <fullName evidence="2">Diguanylate cyclase (GGDEF) domain-containing protein</fullName>
    </submittedName>
</protein>
<dbReference type="RefSeq" id="WP_074716863.1">
    <property type="nucleotide sequence ID" value="NZ_FNWV01000006.1"/>
</dbReference>
<dbReference type="InterPro" id="IPR000160">
    <property type="entry name" value="GGDEF_dom"/>
</dbReference>
<dbReference type="EMBL" id="FNWV01000006">
    <property type="protein sequence ID" value="SEH65236.1"/>
    <property type="molecule type" value="Genomic_DNA"/>
</dbReference>
<dbReference type="SUPFAM" id="SSF55073">
    <property type="entry name" value="Nucleotide cyclase"/>
    <property type="match status" value="1"/>
</dbReference>
<reference evidence="2 3" key="1">
    <citation type="submission" date="2016-10" db="EMBL/GenBank/DDBJ databases">
        <authorList>
            <person name="de Groot N.N."/>
        </authorList>
    </citation>
    <scope>NUCLEOTIDE SEQUENCE [LARGE SCALE GENOMIC DNA]</scope>
    <source>
        <strain evidence="2 3">YAD2003</strain>
    </source>
</reference>
<dbReference type="InterPro" id="IPR050469">
    <property type="entry name" value="Diguanylate_Cyclase"/>
</dbReference>
<dbReference type="PROSITE" id="PS50887">
    <property type="entry name" value="GGDEF"/>
    <property type="match status" value="1"/>
</dbReference>
<organism evidence="2 3">
    <name type="scientific">Ruminococcus flavefaciens</name>
    <dbReference type="NCBI Taxonomy" id="1265"/>
    <lineage>
        <taxon>Bacteria</taxon>
        <taxon>Bacillati</taxon>
        <taxon>Bacillota</taxon>
        <taxon>Clostridia</taxon>
        <taxon>Eubacteriales</taxon>
        <taxon>Oscillospiraceae</taxon>
        <taxon>Ruminococcus</taxon>
    </lineage>
</organism>
<name>A0A1H6JRT9_RUMFL</name>
<dbReference type="InterPro" id="IPR029016">
    <property type="entry name" value="GAF-like_dom_sf"/>
</dbReference>
<dbReference type="Pfam" id="PF00990">
    <property type="entry name" value="GGDEF"/>
    <property type="match status" value="1"/>
</dbReference>
<dbReference type="SMART" id="SM00267">
    <property type="entry name" value="GGDEF"/>
    <property type="match status" value="1"/>
</dbReference>
<dbReference type="NCBIfam" id="TIGR00254">
    <property type="entry name" value="GGDEF"/>
    <property type="match status" value="1"/>
</dbReference>
<dbReference type="Gene3D" id="3.30.70.270">
    <property type="match status" value="1"/>
</dbReference>
<dbReference type="PANTHER" id="PTHR45138:SF9">
    <property type="entry name" value="DIGUANYLATE CYCLASE DGCM-RELATED"/>
    <property type="match status" value="1"/>
</dbReference>
<evidence type="ECO:0000259" key="1">
    <source>
        <dbReference type="PROSITE" id="PS50887"/>
    </source>
</evidence>
<sequence length="473" mass="53736">MDFQAFADSIPTATCIISVDKYENGSYGNIRIVTGNRPYLDSIERPAQNVEMLTRKFVPNSEYTNYLNRDLNFEDSVYRAAIQKKCIHAYAHPARFDVWFNMSFLPLCPDNGNTCYCAYIMEINFKPDAKRMSNISSEIATAVLETCIKLRSVENFQETMDSICKDILDLCDSEHCCILMMDTEKRKCSVLCEALSNNTKLVSMNEYLDDFYDIAETWKDTIAGSNCLIVKNEHDMEVVKERNPVWHESITSAGGKTIVLFPLEFKGELLGYIWAINFSADVADTIKETLELTSFILASELYSYRMMDKLHILSSTDMLTGVMNRNEMNNYIDALIKKCSKKSVGVIFADLNGLKSVNDDIGHEAGDKLLKDAASALRDVFAVHEIFRAGGDEFTVILINVTQDELNEKVEKLRTVSKNYNDLVFAIGASYESDAVNVRTALQNADKLMYEDKKRYYDLHPEKKRGVIDKRNG</sequence>
<dbReference type="GO" id="GO:0052621">
    <property type="term" value="F:diguanylate cyclase activity"/>
    <property type="evidence" value="ECO:0007669"/>
    <property type="project" value="TreeGrafter"/>
</dbReference>
<dbReference type="AlphaFoldDB" id="A0A1H6JRT9"/>
<proteinExistence type="predicted"/>